<reference evidence="2 3" key="1">
    <citation type="submission" date="2020-08" db="EMBL/GenBank/DDBJ databases">
        <title>Sequencing the genomes of 1000 actinobacteria strains.</title>
        <authorList>
            <person name="Klenk H.-P."/>
        </authorList>
    </citation>
    <scope>NUCLEOTIDE SEQUENCE [LARGE SCALE GENOMIC DNA]</scope>
    <source>
        <strain evidence="2 3">DSM 41827</strain>
    </source>
</reference>
<dbReference type="AlphaFoldDB" id="A0A7W3NQ64"/>
<feature type="region of interest" description="Disordered" evidence="1">
    <location>
        <begin position="35"/>
        <end position="81"/>
    </location>
</feature>
<dbReference type="EMBL" id="JACJIJ010000002">
    <property type="protein sequence ID" value="MBA9054633.1"/>
    <property type="molecule type" value="Genomic_DNA"/>
</dbReference>
<name>A0A7W3NQ64_STRMR</name>
<gene>
    <name evidence="2" type="ORF">HDA42_003811</name>
</gene>
<feature type="region of interest" description="Disordered" evidence="1">
    <location>
        <begin position="1"/>
        <end position="21"/>
    </location>
</feature>
<keyword evidence="3" id="KW-1185">Reference proteome</keyword>
<dbReference type="Proteomes" id="UP000577386">
    <property type="component" value="Unassembled WGS sequence"/>
</dbReference>
<dbReference type="GeneID" id="93982378"/>
<comment type="caution">
    <text evidence="2">The sequence shown here is derived from an EMBL/GenBank/DDBJ whole genome shotgun (WGS) entry which is preliminary data.</text>
</comment>
<organism evidence="2 3">
    <name type="scientific">Streptomyces murinus</name>
    <dbReference type="NCBI Taxonomy" id="33900"/>
    <lineage>
        <taxon>Bacteria</taxon>
        <taxon>Bacillati</taxon>
        <taxon>Actinomycetota</taxon>
        <taxon>Actinomycetes</taxon>
        <taxon>Kitasatosporales</taxon>
        <taxon>Streptomycetaceae</taxon>
        <taxon>Streptomyces</taxon>
    </lineage>
</organism>
<accession>A0A7W3NQ64</accession>
<evidence type="ECO:0000313" key="2">
    <source>
        <dbReference type="EMBL" id="MBA9054633.1"/>
    </source>
</evidence>
<evidence type="ECO:0000256" key="1">
    <source>
        <dbReference type="SAM" id="MobiDB-lite"/>
    </source>
</evidence>
<feature type="compositionally biased region" description="Basic and acidic residues" evidence="1">
    <location>
        <begin position="44"/>
        <end position="56"/>
    </location>
</feature>
<protein>
    <submittedName>
        <fullName evidence="2">Uncharacterized protein</fullName>
    </submittedName>
</protein>
<proteinExistence type="predicted"/>
<sequence length="81" mass="8836">MPGEAIPRSDGTAPHFPAPGSETIVRLEERNIRADEAPAVAQAERIEETRRTDDPLGRIAGSLISSPTGFGRPPSPHRRRR</sequence>
<dbReference type="RefSeq" id="WP_128790793.1">
    <property type="nucleotide sequence ID" value="NZ_BAAAHW010000037.1"/>
</dbReference>
<evidence type="ECO:0000313" key="3">
    <source>
        <dbReference type="Proteomes" id="UP000577386"/>
    </source>
</evidence>